<feature type="transmembrane region" description="Helical" evidence="2">
    <location>
        <begin position="221"/>
        <end position="241"/>
    </location>
</feature>
<keyword evidence="4" id="KW-1185">Reference proteome</keyword>
<feature type="compositionally biased region" description="Basic and acidic residues" evidence="1">
    <location>
        <begin position="316"/>
        <end position="336"/>
    </location>
</feature>
<evidence type="ECO:0000256" key="2">
    <source>
        <dbReference type="SAM" id="Phobius"/>
    </source>
</evidence>
<organism evidence="3 4">
    <name type="scientific">Moelleriella libera RCEF 2490</name>
    <dbReference type="NCBI Taxonomy" id="1081109"/>
    <lineage>
        <taxon>Eukaryota</taxon>
        <taxon>Fungi</taxon>
        <taxon>Dikarya</taxon>
        <taxon>Ascomycota</taxon>
        <taxon>Pezizomycotina</taxon>
        <taxon>Sordariomycetes</taxon>
        <taxon>Hypocreomycetidae</taxon>
        <taxon>Hypocreales</taxon>
        <taxon>Clavicipitaceae</taxon>
        <taxon>Moelleriella</taxon>
    </lineage>
</organism>
<feature type="transmembrane region" description="Helical" evidence="2">
    <location>
        <begin position="137"/>
        <end position="162"/>
    </location>
</feature>
<evidence type="ECO:0008006" key="5">
    <source>
        <dbReference type="Google" id="ProtNLM"/>
    </source>
</evidence>
<dbReference type="Proteomes" id="UP000078544">
    <property type="component" value="Unassembled WGS sequence"/>
</dbReference>
<proteinExistence type="predicted"/>
<feature type="transmembrane region" description="Helical" evidence="2">
    <location>
        <begin position="34"/>
        <end position="53"/>
    </location>
</feature>
<accession>A0A167XTF5</accession>
<feature type="transmembrane region" description="Helical" evidence="2">
    <location>
        <begin position="177"/>
        <end position="200"/>
    </location>
</feature>
<evidence type="ECO:0000313" key="3">
    <source>
        <dbReference type="EMBL" id="KZZ90445.1"/>
    </source>
</evidence>
<comment type="caution">
    <text evidence="3">The sequence shown here is derived from an EMBL/GenBank/DDBJ whole genome shotgun (WGS) entry which is preliminary data.</text>
</comment>
<dbReference type="OrthoDB" id="3357002at2759"/>
<keyword evidence="2" id="KW-1133">Transmembrane helix</keyword>
<dbReference type="PANTHER" id="PTHR35184:SF1">
    <property type="entry name" value="INTEGRAL MEMBRANE PROTEIN"/>
    <property type="match status" value="1"/>
</dbReference>
<keyword evidence="2" id="KW-0472">Membrane</keyword>
<dbReference type="AlphaFoldDB" id="A0A167XTF5"/>
<gene>
    <name evidence="3" type="ORF">AAL_07131</name>
</gene>
<dbReference type="PANTHER" id="PTHR35184">
    <property type="entry name" value="YALI0C10208P"/>
    <property type="match status" value="1"/>
</dbReference>
<dbReference type="Pfam" id="PF11309">
    <property type="entry name" value="DUF3112"/>
    <property type="match status" value="1"/>
</dbReference>
<feature type="transmembrane region" description="Helical" evidence="2">
    <location>
        <begin position="253"/>
        <end position="275"/>
    </location>
</feature>
<keyword evidence="2" id="KW-0812">Transmembrane</keyword>
<evidence type="ECO:0000313" key="4">
    <source>
        <dbReference type="Proteomes" id="UP000078544"/>
    </source>
</evidence>
<reference evidence="3 4" key="1">
    <citation type="journal article" date="2016" name="Genome Biol. Evol.">
        <title>Divergent and convergent evolution of fungal pathogenicity.</title>
        <authorList>
            <person name="Shang Y."/>
            <person name="Xiao G."/>
            <person name="Zheng P."/>
            <person name="Cen K."/>
            <person name="Zhan S."/>
            <person name="Wang C."/>
        </authorList>
    </citation>
    <scope>NUCLEOTIDE SEQUENCE [LARGE SCALE GENOMIC DNA]</scope>
    <source>
        <strain evidence="3 4">RCEF 2490</strain>
    </source>
</reference>
<dbReference type="STRING" id="1081109.A0A167XTF5"/>
<feature type="region of interest" description="Disordered" evidence="1">
    <location>
        <begin position="294"/>
        <end position="350"/>
    </location>
</feature>
<dbReference type="EMBL" id="AZGY01000021">
    <property type="protein sequence ID" value="KZZ90445.1"/>
    <property type="molecule type" value="Genomic_DNA"/>
</dbReference>
<feature type="transmembrane region" description="Helical" evidence="2">
    <location>
        <begin position="65"/>
        <end position="89"/>
    </location>
</feature>
<sequence>MSSSGDAAAQAGPPYPPTTASLGLTPTNGVDTPISSVFVLLFIIAAVMHMTIFQRNRRRGHKFILSGLLFGLCMARITANVMRIVWANYPRNARIAIAASILTNAGVLLLFVVNLILSQRILRAYHPSVGWHSSVSIFFKLLYAIIVALLVMVIVSTVYSFYTLDAHIKSQLRDVQLFASTFLAVLSFLPIPVLVFTLLLPRPPQTPVDEFGKKGSMRTKVLLVGFTAAILALGAAFRAAVQYMPRPVSEPAWYHSKACYYCFIYLIEIICVYLYGLTRFDLRFHIPDGASQPGHYSKGVPSSPHGADADDQSASKNEKGAAETEGDVERQKERNWESNLRTELNRRESE</sequence>
<dbReference type="InterPro" id="IPR021460">
    <property type="entry name" value="DUF3112"/>
</dbReference>
<name>A0A167XTF5_9HYPO</name>
<protein>
    <recommendedName>
        <fullName evidence="5">Family c-likeg-protein-coupled receptor protein</fullName>
    </recommendedName>
</protein>
<evidence type="ECO:0000256" key="1">
    <source>
        <dbReference type="SAM" id="MobiDB-lite"/>
    </source>
</evidence>
<feature type="transmembrane region" description="Helical" evidence="2">
    <location>
        <begin position="95"/>
        <end position="117"/>
    </location>
</feature>